<gene>
    <name evidence="2" type="ORF">FCC1311_049082</name>
</gene>
<dbReference type="AlphaFoldDB" id="A0A2R5GCI3"/>
<proteinExistence type="predicted"/>
<keyword evidence="3" id="KW-1185">Reference proteome</keyword>
<evidence type="ECO:0000313" key="2">
    <source>
        <dbReference type="EMBL" id="GBG28687.1"/>
    </source>
</evidence>
<dbReference type="Proteomes" id="UP000241890">
    <property type="component" value="Unassembled WGS sequence"/>
</dbReference>
<dbReference type="InParanoid" id="A0A2R5GCI3"/>
<evidence type="ECO:0000313" key="3">
    <source>
        <dbReference type="Proteomes" id="UP000241890"/>
    </source>
</evidence>
<reference evidence="2 3" key="1">
    <citation type="submission" date="2017-12" db="EMBL/GenBank/DDBJ databases">
        <title>Sequencing, de novo assembly and annotation of complete genome of a new Thraustochytrid species, strain FCC1311.</title>
        <authorList>
            <person name="Sedici K."/>
            <person name="Godart F."/>
            <person name="Aiese Cigliano R."/>
            <person name="Sanseverino W."/>
            <person name="Barakat M."/>
            <person name="Ortet P."/>
            <person name="Marechal E."/>
            <person name="Cagnac O."/>
            <person name="Amato A."/>
        </authorList>
    </citation>
    <scope>NUCLEOTIDE SEQUENCE [LARGE SCALE GENOMIC DNA]</scope>
</reference>
<name>A0A2R5GCI3_9STRA</name>
<dbReference type="EMBL" id="BEYU01000046">
    <property type="protein sequence ID" value="GBG28687.1"/>
    <property type="molecule type" value="Genomic_DNA"/>
</dbReference>
<protein>
    <recommendedName>
        <fullName evidence="4">Trichohyalin-plectin-homology domain-containing protein</fullName>
    </recommendedName>
</protein>
<organism evidence="2 3">
    <name type="scientific">Hondaea fermentalgiana</name>
    <dbReference type="NCBI Taxonomy" id="2315210"/>
    <lineage>
        <taxon>Eukaryota</taxon>
        <taxon>Sar</taxon>
        <taxon>Stramenopiles</taxon>
        <taxon>Bigyra</taxon>
        <taxon>Labyrinthulomycetes</taxon>
        <taxon>Thraustochytrida</taxon>
        <taxon>Thraustochytriidae</taxon>
        <taxon>Hondaea</taxon>
    </lineage>
</organism>
<evidence type="ECO:0000256" key="1">
    <source>
        <dbReference type="SAM" id="Coils"/>
    </source>
</evidence>
<sequence length="499" mass="58718">MASARSGRRQHLTKLLADSTDGTVVGKRAALQKEIKTKLVAEYAPPRSAQEARAYFESGVESEVNDLFRRCHRARIGEAHLRELEDRVRALAVDAHTRPATRASTSEQKTQGVLDLPQDDFQTLMEYDRVKHMTEAQKRVQDELARKRAVKDALDEQVRDVHARRERERKEEEVYGQKMYDDARAYERQVAENRQRELERFQHDKELREKQLAARREAEQKARERKDREEAAELERIRAELAREEARRLERIAQEQANYEAFTVELAEQRKRREVEKKRLWEEDIQRSKEYAAKLEREEQNRLKHLDMLKQKASSNQQQFLLATADARAREIADQERIDRVQKQRREADQARAAKLADARKKASEHAQRVNQELIAVKVEAKRQERIEFHESAKVAKELAAQQRQIDLEAKRRQLQNAQDLRDALDRQVEEKRASEEDVPTRMSAAEARINIDRFQAISRDPEVHELVKRTFKPHARAILKAAKAERKQETRVRTSYYH</sequence>
<accession>A0A2R5GCI3</accession>
<feature type="coiled-coil region" evidence="1">
    <location>
        <begin position="401"/>
        <end position="438"/>
    </location>
</feature>
<comment type="caution">
    <text evidence="2">The sequence shown here is derived from an EMBL/GenBank/DDBJ whole genome shotgun (WGS) entry which is preliminary data.</text>
</comment>
<feature type="coiled-coil region" evidence="1">
    <location>
        <begin position="215"/>
        <end position="298"/>
    </location>
</feature>
<keyword evidence="1" id="KW-0175">Coiled coil</keyword>
<evidence type="ECO:0008006" key="4">
    <source>
        <dbReference type="Google" id="ProtNLM"/>
    </source>
</evidence>
<feature type="coiled-coil region" evidence="1">
    <location>
        <begin position="137"/>
        <end position="171"/>
    </location>
</feature>